<gene>
    <name evidence="2" type="ORF">JTE90_002161</name>
</gene>
<comment type="caution">
    <text evidence="2">The sequence shown here is derived from an EMBL/GenBank/DDBJ whole genome shotgun (WGS) entry which is preliminary data.</text>
</comment>
<evidence type="ECO:0000313" key="3">
    <source>
        <dbReference type="Proteomes" id="UP000827092"/>
    </source>
</evidence>
<sequence length="108" mass="12266">MKHILILNRSVWNTSPFLPPPSSLTATADYQRRPVSKLSKSADVQPKLIDASPKEKAPKSSVRCWHKIKSMFTKVKNSLNFTNVFTHLISQKPVISGQRSPRRQVMQP</sequence>
<accession>A0AAV6V9M6</accession>
<dbReference type="AlphaFoldDB" id="A0AAV6V9M6"/>
<proteinExistence type="predicted"/>
<evidence type="ECO:0000313" key="2">
    <source>
        <dbReference type="EMBL" id="KAG8192341.1"/>
    </source>
</evidence>
<protein>
    <submittedName>
        <fullName evidence="2">Uncharacterized protein</fullName>
    </submittedName>
</protein>
<name>A0AAV6V9M6_9ARAC</name>
<reference evidence="2 3" key="1">
    <citation type="journal article" date="2022" name="Nat. Ecol. Evol.">
        <title>A masculinizing supergene underlies an exaggerated male reproductive morph in a spider.</title>
        <authorList>
            <person name="Hendrickx F."/>
            <person name="De Corte Z."/>
            <person name="Sonet G."/>
            <person name="Van Belleghem S.M."/>
            <person name="Kostlbacher S."/>
            <person name="Vangestel C."/>
        </authorList>
    </citation>
    <scope>NUCLEOTIDE SEQUENCE [LARGE SCALE GENOMIC DNA]</scope>
    <source>
        <strain evidence="2">W744_W776</strain>
    </source>
</reference>
<feature type="region of interest" description="Disordered" evidence="1">
    <location>
        <begin position="36"/>
        <end position="56"/>
    </location>
</feature>
<dbReference type="Proteomes" id="UP000827092">
    <property type="component" value="Unassembled WGS sequence"/>
</dbReference>
<keyword evidence="3" id="KW-1185">Reference proteome</keyword>
<dbReference type="EMBL" id="JAFNEN010000141">
    <property type="protein sequence ID" value="KAG8192341.1"/>
    <property type="molecule type" value="Genomic_DNA"/>
</dbReference>
<organism evidence="2 3">
    <name type="scientific">Oedothorax gibbosus</name>
    <dbReference type="NCBI Taxonomy" id="931172"/>
    <lineage>
        <taxon>Eukaryota</taxon>
        <taxon>Metazoa</taxon>
        <taxon>Ecdysozoa</taxon>
        <taxon>Arthropoda</taxon>
        <taxon>Chelicerata</taxon>
        <taxon>Arachnida</taxon>
        <taxon>Araneae</taxon>
        <taxon>Araneomorphae</taxon>
        <taxon>Entelegynae</taxon>
        <taxon>Araneoidea</taxon>
        <taxon>Linyphiidae</taxon>
        <taxon>Erigoninae</taxon>
        <taxon>Oedothorax</taxon>
    </lineage>
</organism>
<evidence type="ECO:0000256" key="1">
    <source>
        <dbReference type="SAM" id="MobiDB-lite"/>
    </source>
</evidence>